<comment type="similarity">
    <text evidence="2">Belongs to the UPF0702 family.</text>
</comment>
<keyword evidence="4 7" id="KW-0812">Transmembrane</keyword>
<evidence type="ECO:0000256" key="1">
    <source>
        <dbReference type="ARBA" id="ARBA00004651"/>
    </source>
</evidence>
<evidence type="ECO:0000259" key="8">
    <source>
        <dbReference type="Pfam" id="PF04239"/>
    </source>
</evidence>
<protein>
    <submittedName>
        <fullName evidence="9">DUF421 domain-containing protein</fullName>
    </submittedName>
</protein>
<evidence type="ECO:0000256" key="2">
    <source>
        <dbReference type="ARBA" id="ARBA00006448"/>
    </source>
</evidence>
<comment type="caution">
    <text evidence="9">The sequence shown here is derived from an EMBL/GenBank/DDBJ whole genome shotgun (WGS) entry which is preliminary data.</text>
</comment>
<dbReference type="Proteomes" id="UP001145069">
    <property type="component" value="Unassembled WGS sequence"/>
</dbReference>
<keyword evidence="5 7" id="KW-1133">Transmembrane helix</keyword>
<evidence type="ECO:0000256" key="7">
    <source>
        <dbReference type="SAM" id="Phobius"/>
    </source>
</evidence>
<evidence type="ECO:0000256" key="6">
    <source>
        <dbReference type="ARBA" id="ARBA00023136"/>
    </source>
</evidence>
<keyword evidence="3" id="KW-1003">Cell membrane</keyword>
<dbReference type="InterPro" id="IPR023090">
    <property type="entry name" value="UPF0702_alpha/beta_dom_sf"/>
</dbReference>
<comment type="subcellular location">
    <subcellularLocation>
        <location evidence="1">Cell membrane</location>
        <topology evidence="1">Multi-pass membrane protein</topology>
    </subcellularLocation>
</comment>
<evidence type="ECO:0000313" key="9">
    <source>
        <dbReference type="EMBL" id="MDC3418181.1"/>
    </source>
</evidence>
<dbReference type="Pfam" id="PF04239">
    <property type="entry name" value="DUF421"/>
    <property type="match status" value="1"/>
</dbReference>
<dbReference type="Gene3D" id="3.30.240.20">
    <property type="entry name" value="bsu07140 like domains"/>
    <property type="match status" value="1"/>
</dbReference>
<dbReference type="EMBL" id="JAMQKC010000021">
    <property type="protein sequence ID" value="MDC3418181.1"/>
    <property type="molecule type" value="Genomic_DNA"/>
</dbReference>
<dbReference type="InterPro" id="IPR007353">
    <property type="entry name" value="DUF421"/>
</dbReference>
<evidence type="ECO:0000256" key="5">
    <source>
        <dbReference type="ARBA" id="ARBA00022989"/>
    </source>
</evidence>
<keyword evidence="6 7" id="KW-0472">Membrane</keyword>
<feature type="domain" description="YetF C-terminal" evidence="8">
    <location>
        <begin position="77"/>
        <end position="145"/>
    </location>
</feature>
<dbReference type="PANTHER" id="PTHR34582:SF2">
    <property type="entry name" value="UPF0702 TRANSMEMBRANE PROTEIN YDFR"/>
    <property type="match status" value="1"/>
</dbReference>
<evidence type="ECO:0000313" key="10">
    <source>
        <dbReference type="Proteomes" id="UP001145069"/>
    </source>
</evidence>
<name>A0A9X4AFR2_9BACI</name>
<dbReference type="GO" id="GO:0005886">
    <property type="term" value="C:plasma membrane"/>
    <property type="evidence" value="ECO:0007669"/>
    <property type="project" value="UniProtKB-SubCell"/>
</dbReference>
<feature type="transmembrane region" description="Helical" evidence="7">
    <location>
        <begin position="6"/>
        <end position="22"/>
    </location>
</feature>
<keyword evidence="10" id="KW-1185">Reference proteome</keyword>
<dbReference type="RefSeq" id="WP_272447244.1">
    <property type="nucleotide sequence ID" value="NZ_JAMQKC010000021.1"/>
</dbReference>
<evidence type="ECO:0000256" key="3">
    <source>
        <dbReference type="ARBA" id="ARBA00022475"/>
    </source>
</evidence>
<accession>A0A9X4AFR2</accession>
<gene>
    <name evidence="9" type="ORF">NC799_14920</name>
</gene>
<reference evidence="9" key="1">
    <citation type="submission" date="2022-06" db="EMBL/GenBank/DDBJ databases">
        <title>Aquibacillus sp. a new bacterium isolated from soil saline samples.</title>
        <authorList>
            <person name="Galisteo C."/>
            <person name="De La Haba R."/>
            <person name="Sanchez-Porro C."/>
            <person name="Ventosa A."/>
        </authorList>
    </citation>
    <scope>NUCLEOTIDE SEQUENCE</scope>
    <source>
        <strain evidence="9">3ASR75-54</strain>
    </source>
</reference>
<dbReference type="PANTHER" id="PTHR34582">
    <property type="entry name" value="UPF0702 TRANSMEMBRANE PROTEIN YCAP"/>
    <property type="match status" value="1"/>
</dbReference>
<proteinExistence type="inferred from homology"/>
<feature type="transmembrane region" description="Helical" evidence="7">
    <location>
        <begin position="56"/>
        <end position="77"/>
    </location>
</feature>
<sequence>MADWIQAIIYLLVAILLLRFAGKRTISQATPSEVVIMIGLGTVLVHPLKSEYTWLSVYHGGLIVGGVIIISLLQMAFPSFKRFVMGEPILLVKNGEIISKNLKRARVPEDELKMKLRMKKINDITMLKSVTLEVSGNLGIEIEEKHSYATKKDIADLKKAIEMIGNKVGTPVVIYNPSTNQDQNLFRQVEEIQEKDPIQ</sequence>
<dbReference type="AlphaFoldDB" id="A0A9X4AFR2"/>
<evidence type="ECO:0000256" key="4">
    <source>
        <dbReference type="ARBA" id="ARBA00022692"/>
    </source>
</evidence>
<organism evidence="9 10">
    <name type="scientific">Aquibacillus salsiterrae</name>
    <dbReference type="NCBI Taxonomy" id="2950439"/>
    <lineage>
        <taxon>Bacteria</taxon>
        <taxon>Bacillati</taxon>
        <taxon>Bacillota</taxon>
        <taxon>Bacilli</taxon>
        <taxon>Bacillales</taxon>
        <taxon>Bacillaceae</taxon>
        <taxon>Aquibacillus</taxon>
    </lineage>
</organism>